<evidence type="ECO:0000256" key="1">
    <source>
        <dbReference type="SAM" id="SignalP"/>
    </source>
</evidence>
<keyword evidence="3" id="KW-1185">Reference proteome</keyword>
<comment type="caution">
    <text evidence="2">The sequence shown here is derived from an EMBL/GenBank/DDBJ whole genome shotgun (WGS) entry which is preliminary data.</text>
</comment>
<protein>
    <submittedName>
        <fullName evidence="2">Uncharacterized protein</fullName>
    </submittedName>
</protein>
<sequence length="131" mass="14615">MILFHLMTILSVFVIASSQNTDATPTSNLKAGTITNRVDNPILRAILNSPETPTESPKKDDHKMKRYPVASFDFDHIAAPFVITAWIFAACCAKIGFHILCTKPSKDFSYTFQKSSIILIYKAVRGPNPKR</sequence>
<dbReference type="Proteomes" id="UP000886998">
    <property type="component" value="Unassembled WGS sequence"/>
</dbReference>
<name>A0A8X6WWW2_9ARAC</name>
<dbReference type="AlphaFoldDB" id="A0A8X6WWW2"/>
<accession>A0A8X6WWW2</accession>
<evidence type="ECO:0000313" key="3">
    <source>
        <dbReference type="Proteomes" id="UP000886998"/>
    </source>
</evidence>
<keyword evidence="1" id="KW-0732">Signal</keyword>
<reference evidence="2" key="1">
    <citation type="submission" date="2020-08" db="EMBL/GenBank/DDBJ databases">
        <title>Multicomponent nature underlies the extraordinary mechanical properties of spider dragline silk.</title>
        <authorList>
            <person name="Kono N."/>
            <person name="Nakamura H."/>
            <person name="Mori M."/>
            <person name="Yoshida Y."/>
            <person name="Ohtoshi R."/>
            <person name="Malay A.D."/>
            <person name="Moran D.A.P."/>
            <person name="Tomita M."/>
            <person name="Numata K."/>
            <person name="Arakawa K."/>
        </authorList>
    </citation>
    <scope>NUCLEOTIDE SEQUENCE</scope>
</reference>
<dbReference type="OrthoDB" id="6434969at2759"/>
<evidence type="ECO:0000313" key="2">
    <source>
        <dbReference type="EMBL" id="GFY42220.1"/>
    </source>
</evidence>
<feature type="chain" id="PRO_5036453196" evidence="1">
    <location>
        <begin position="19"/>
        <end position="131"/>
    </location>
</feature>
<feature type="signal peptide" evidence="1">
    <location>
        <begin position="1"/>
        <end position="18"/>
    </location>
</feature>
<organism evidence="2 3">
    <name type="scientific">Trichonephila inaurata madagascariensis</name>
    <dbReference type="NCBI Taxonomy" id="2747483"/>
    <lineage>
        <taxon>Eukaryota</taxon>
        <taxon>Metazoa</taxon>
        <taxon>Ecdysozoa</taxon>
        <taxon>Arthropoda</taxon>
        <taxon>Chelicerata</taxon>
        <taxon>Arachnida</taxon>
        <taxon>Araneae</taxon>
        <taxon>Araneomorphae</taxon>
        <taxon>Entelegynae</taxon>
        <taxon>Araneoidea</taxon>
        <taxon>Nephilidae</taxon>
        <taxon>Trichonephila</taxon>
        <taxon>Trichonephila inaurata</taxon>
    </lineage>
</organism>
<dbReference type="EMBL" id="BMAV01002962">
    <property type="protein sequence ID" value="GFY42220.1"/>
    <property type="molecule type" value="Genomic_DNA"/>
</dbReference>
<proteinExistence type="predicted"/>
<gene>
    <name evidence="2" type="ORF">TNIN_158461</name>
</gene>